<keyword evidence="2" id="KW-1133">Transmembrane helix</keyword>
<dbReference type="Proteomes" id="UP001451571">
    <property type="component" value="Chromosome"/>
</dbReference>
<keyword evidence="2" id="KW-0812">Transmembrane</keyword>
<evidence type="ECO:0000256" key="1">
    <source>
        <dbReference type="SAM" id="MobiDB-lite"/>
    </source>
</evidence>
<reference evidence="4 5" key="1">
    <citation type="submission" date="2024-02" db="EMBL/GenBank/DDBJ databases">
        <title>Bacterial strain from lacustrine sediment.</title>
        <authorList>
            <person name="Petit C."/>
            <person name="Fadhlaoui K."/>
        </authorList>
    </citation>
    <scope>NUCLEOTIDE SEQUENCE [LARGE SCALE GENOMIC DNA]</scope>
    <source>
        <strain evidence="4 5">IPX-CK</strain>
    </source>
</reference>
<dbReference type="InterPro" id="IPR025377">
    <property type="entry name" value="DUF4367"/>
</dbReference>
<feature type="transmembrane region" description="Helical" evidence="2">
    <location>
        <begin position="98"/>
        <end position="117"/>
    </location>
</feature>
<name>A0ABZ3EX11_9FIRM</name>
<evidence type="ECO:0000256" key="2">
    <source>
        <dbReference type="SAM" id="Phobius"/>
    </source>
</evidence>
<keyword evidence="5" id="KW-1185">Reference proteome</keyword>
<evidence type="ECO:0000313" key="4">
    <source>
        <dbReference type="EMBL" id="XAH73816.1"/>
    </source>
</evidence>
<dbReference type="EMBL" id="CP146256">
    <property type="protein sequence ID" value="XAH73816.1"/>
    <property type="molecule type" value="Genomic_DNA"/>
</dbReference>
<feature type="region of interest" description="Disordered" evidence="1">
    <location>
        <begin position="1"/>
        <end position="35"/>
    </location>
</feature>
<dbReference type="RefSeq" id="WP_342757417.1">
    <property type="nucleotide sequence ID" value="NZ_CP146256.1"/>
</dbReference>
<accession>A0ABZ3EX11</accession>
<proteinExistence type="predicted"/>
<feature type="domain" description="DUF4367" evidence="3">
    <location>
        <begin position="202"/>
        <end position="293"/>
    </location>
</feature>
<keyword evidence="2" id="KW-0472">Membrane</keyword>
<feature type="compositionally biased region" description="Basic and acidic residues" evidence="1">
    <location>
        <begin position="16"/>
        <end position="30"/>
    </location>
</feature>
<organism evidence="4 5">
    <name type="scientific">Kineothrix sedimenti</name>
    <dbReference type="NCBI Taxonomy" id="3123317"/>
    <lineage>
        <taxon>Bacteria</taxon>
        <taxon>Bacillati</taxon>
        <taxon>Bacillota</taxon>
        <taxon>Clostridia</taxon>
        <taxon>Lachnospirales</taxon>
        <taxon>Lachnospiraceae</taxon>
        <taxon>Kineothrix</taxon>
    </lineage>
</organism>
<evidence type="ECO:0000313" key="5">
    <source>
        <dbReference type="Proteomes" id="UP001451571"/>
    </source>
</evidence>
<protein>
    <submittedName>
        <fullName evidence="4">DUF4367 domain-containing protein</fullName>
    </submittedName>
</protein>
<gene>
    <name evidence="4" type="ORF">V6984_20295</name>
</gene>
<feature type="compositionally biased region" description="Polar residues" evidence="1">
    <location>
        <begin position="1"/>
        <end position="12"/>
    </location>
</feature>
<dbReference type="Pfam" id="PF14285">
    <property type="entry name" value="DUF4367"/>
    <property type="match status" value="1"/>
</dbReference>
<sequence>MEGKNSTPNYQNKVGGDGKLKSELEKALDREMDESPDDIDVQKVDYIIDLLDQIDGIPDDSDKMSKKEFAEKYLPECNVSEPKKKMGQKPVGIKTGKAAAGFLIAAFVLIMGNYISVSATSKDIFTFVKSKAYVMYFDVFEKSDSEKAENDDSSAIQETLTPTDQQAASWEEAQKISGLGFKVPQFIPEELEAQIIHIQIAEENDVGISRQYYNRNDNSYVRFLIRCISGNGKWMSAMDKMNNLIEQKEINDYAVSFYQTDDAIQAMYQDEQFIYVVETNMDQETLETIVEEMR</sequence>
<evidence type="ECO:0000259" key="3">
    <source>
        <dbReference type="Pfam" id="PF14285"/>
    </source>
</evidence>